<keyword evidence="5" id="KW-0808">Transferase</keyword>
<dbReference type="Pfam" id="PF00069">
    <property type="entry name" value="Pkinase"/>
    <property type="match status" value="1"/>
</dbReference>
<feature type="non-terminal residue" evidence="16">
    <location>
        <position position="1"/>
    </location>
</feature>
<keyword evidence="4" id="KW-0723">Serine/threonine-protein kinase</keyword>
<dbReference type="Proteomes" id="UP000240988">
    <property type="component" value="Unassembled WGS sequence"/>
</dbReference>
<dbReference type="GO" id="GO:0005886">
    <property type="term" value="C:plasma membrane"/>
    <property type="evidence" value="ECO:0007669"/>
    <property type="project" value="UniProtKB-SubCell"/>
</dbReference>
<evidence type="ECO:0000256" key="2">
    <source>
        <dbReference type="ARBA" id="ARBA00012513"/>
    </source>
</evidence>
<keyword evidence="7 12" id="KW-0547">Nucleotide-binding</keyword>
<feature type="transmembrane region" description="Helical" evidence="14">
    <location>
        <begin position="323"/>
        <end position="344"/>
    </location>
</feature>
<name>A0A2U3NYA6_9MYCO</name>
<dbReference type="SUPFAM" id="SSF63829">
    <property type="entry name" value="Calcium-dependent phosphotriesterase"/>
    <property type="match status" value="1"/>
</dbReference>
<accession>A0A2U3NYA6</accession>
<evidence type="ECO:0000256" key="12">
    <source>
        <dbReference type="PROSITE-ProRule" id="PRU10141"/>
    </source>
</evidence>
<evidence type="ECO:0000256" key="14">
    <source>
        <dbReference type="SAM" id="Phobius"/>
    </source>
</evidence>
<dbReference type="Gene3D" id="2.130.10.10">
    <property type="entry name" value="YVTN repeat-like/Quinoprotein amine dehydrogenase"/>
    <property type="match status" value="2"/>
</dbReference>
<protein>
    <recommendedName>
        <fullName evidence="2">non-specific serine/threonine protein kinase</fullName>
        <ecNumber evidence="2">2.7.11.1</ecNumber>
    </recommendedName>
</protein>
<dbReference type="PROSITE" id="PS50011">
    <property type="entry name" value="PROTEIN_KINASE_DOM"/>
    <property type="match status" value="1"/>
</dbReference>
<evidence type="ECO:0000256" key="9">
    <source>
        <dbReference type="ARBA" id="ARBA00022840"/>
    </source>
</evidence>
<feature type="region of interest" description="Disordered" evidence="13">
    <location>
        <begin position="268"/>
        <end position="314"/>
    </location>
</feature>
<dbReference type="GO" id="GO:0080090">
    <property type="term" value="P:regulation of primary metabolic process"/>
    <property type="evidence" value="ECO:0007669"/>
    <property type="project" value="UniProtKB-ARBA"/>
</dbReference>
<dbReference type="Gene3D" id="3.30.200.20">
    <property type="entry name" value="Phosphorylase Kinase, domain 1"/>
    <property type="match status" value="1"/>
</dbReference>
<evidence type="ECO:0000256" key="11">
    <source>
        <dbReference type="ARBA" id="ARBA00023136"/>
    </source>
</evidence>
<keyword evidence="6 14" id="KW-0812">Transmembrane</keyword>
<feature type="compositionally biased region" description="Polar residues" evidence="13">
    <location>
        <begin position="276"/>
        <end position="301"/>
    </location>
</feature>
<dbReference type="GO" id="GO:0004674">
    <property type="term" value="F:protein serine/threonine kinase activity"/>
    <property type="evidence" value="ECO:0007669"/>
    <property type="project" value="UniProtKB-KW"/>
</dbReference>
<evidence type="ECO:0000256" key="1">
    <source>
        <dbReference type="ARBA" id="ARBA00004162"/>
    </source>
</evidence>
<dbReference type="Gene3D" id="1.10.510.10">
    <property type="entry name" value="Transferase(Phosphotransferase) domain 1"/>
    <property type="match status" value="1"/>
</dbReference>
<dbReference type="SUPFAM" id="SSF51004">
    <property type="entry name" value="C-terminal (heme d1) domain of cytochrome cd1-nitrite reductase"/>
    <property type="match status" value="1"/>
</dbReference>
<dbReference type="EC" id="2.7.11.1" evidence="2"/>
<dbReference type="PROSITE" id="PS00107">
    <property type="entry name" value="PROTEIN_KINASE_ATP"/>
    <property type="match status" value="1"/>
</dbReference>
<sequence>VEGTPFGRYRLITLLGRGGMGEVWRAYDTVTDRVVALKVLPAHFAADRTFQQRFRREAHAAARLSNPHVVPIHTYGEIDGRLFVDMRLIEGRDLATVLASTAMSPARAVHIVEQVAQAVYAAHKMGLVHRDIKPSNILLDEHDFAYLIDFGIARVVGETGLTGTDAVVGTLRYMAPERFRVGQADARSDIYALACVLYECLTGGAPYPGDSIEQQVAGHLATPPPRPSDSGAPPAFDAVIATGMAKDPEHRYATPVDMARAARDAITVPLPAPDPNAQSHNADDTAPTQVDSFPSEPTQQAHKPLHFGPGQAMAENRTRAKRSWVIAAVIAVAVASGAAGFYLLRTHPSTTRSTQPTAAPPPSNPSGGGTPSAAVTAVPSGPPTIATSIRVGNGAFGVAVDSVGHTAYVANTGANSVSVVDTTSRTVTATIAVGRHPVGVAADPSTRTVYVTNFDDASVSVIEMASGKVIARISVGSHPGGVAVDPDARIAYVTEGDNASVSVIDTTTHTVTATVPAGKGPSRVAIDRIAHRLFVTNTDPTVTVIDTANRTVIGSVALRVHPAGIAVDSASHTAYIASGDDASVSLVDTISLGVAASVPVGQRPAGVAVDPPTNTAYVANYSGGSVSVIDTTRRIVTGILAVGNNPLAIAIDPTTHFAYVTSDLNHGSVTVIER</sequence>
<evidence type="ECO:0000256" key="5">
    <source>
        <dbReference type="ARBA" id="ARBA00022679"/>
    </source>
</evidence>
<feature type="binding site" evidence="12">
    <location>
        <position position="38"/>
    </location>
    <ligand>
        <name>ATP</name>
        <dbReference type="ChEBI" id="CHEBI:30616"/>
    </ligand>
</feature>
<keyword evidence="17" id="KW-1185">Reference proteome</keyword>
<organism evidence="16 17">
    <name type="scientific">Mycobacterium rhizamassiliense</name>
    <dbReference type="NCBI Taxonomy" id="1841860"/>
    <lineage>
        <taxon>Bacteria</taxon>
        <taxon>Bacillati</taxon>
        <taxon>Actinomycetota</taxon>
        <taxon>Actinomycetes</taxon>
        <taxon>Mycobacteriales</taxon>
        <taxon>Mycobacteriaceae</taxon>
        <taxon>Mycobacterium</taxon>
    </lineage>
</organism>
<dbReference type="SUPFAM" id="SSF56112">
    <property type="entry name" value="Protein kinase-like (PK-like)"/>
    <property type="match status" value="1"/>
</dbReference>
<evidence type="ECO:0000256" key="7">
    <source>
        <dbReference type="ARBA" id="ARBA00022741"/>
    </source>
</evidence>
<evidence type="ECO:0000256" key="8">
    <source>
        <dbReference type="ARBA" id="ARBA00022777"/>
    </source>
</evidence>
<keyword evidence="8" id="KW-0418">Kinase</keyword>
<dbReference type="EMBL" id="FUFA01000005">
    <property type="protein sequence ID" value="SPM36499.1"/>
    <property type="molecule type" value="Genomic_DNA"/>
</dbReference>
<evidence type="ECO:0000313" key="17">
    <source>
        <dbReference type="Proteomes" id="UP000240988"/>
    </source>
</evidence>
<dbReference type="InterPro" id="IPR000719">
    <property type="entry name" value="Prot_kinase_dom"/>
</dbReference>
<evidence type="ECO:0000256" key="13">
    <source>
        <dbReference type="SAM" id="MobiDB-lite"/>
    </source>
</evidence>
<feature type="domain" description="Protein kinase" evidence="15">
    <location>
        <begin position="9"/>
        <end position="266"/>
    </location>
</feature>
<dbReference type="InterPro" id="IPR051200">
    <property type="entry name" value="Host-pathogen_enzymatic-act"/>
</dbReference>
<keyword evidence="3" id="KW-1003">Cell membrane</keyword>
<dbReference type="GO" id="GO:0005524">
    <property type="term" value="F:ATP binding"/>
    <property type="evidence" value="ECO:0007669"/>
    <property type="project" value="UniProtKB-UniRule"/>
</dbReference>
<gene>
    <name evidence="16" type="ORF">MRAB57_4340</name>
</gene>
<keyword evidence="11 14" id="KW-0472">Membrane</keyword>
<evidence type="ECO:0000259" key="15">
    <source>
        <dbReference type="PROSITE" id="PS50011"/>
    </source>
</evidence>
<dbReference type="InterPro" id="IPR017441">
    <property type="entry name" value="Protein_kinase_ATP_BS"/>
</dbReference>
<dbReference type="SMART" id="SM00220">
    <property type="entry name" value="S_TKc"/>
    <property type="match status" value="1"/>
</dbReference>
<feature type="region of interest" description="Disordered" evidence="13">
    <location>
        <begin position="349"/>
        <end position="379"/>
    </location>
</feature>
<proteinExistence type="predicted"/>
<dbReference type="InterPro" id="IPR015943">
    <property type="entry name" value="WD40/YVTN_repeat-like_dom_sf"/>
</dbReference>
<dbReference type="InterPro" id="IPR011009">
    <property type="entry name" value="Kinase-like_dom_sf"/>
</dbReference>
<dbReference type="InterPro" id="IPR008271">
    <property type="entry name" value="Ser/Thr_kinase_AS"/>
</dbReference>
<dbReference type="STRING" id="1841860.GCA_900157375_04343"/>
<reference evidence="16 17" key="1">
    <citation type="submission" date="2017-01" db="EMBL/GenBank/DDBJ databases">
        <authorList>
            <consortium name="Urmite Genomes"/>
        </authorList>
    </citation>
    <scope>NUCLEOTIDE SEQUENCE [LARGE SCALE GENOMIC DNA]</scope>
    <source>
        <strain evidence="16 17">AB57</strain>
    </source>
</reference>
<dbReference type="InterPro" id="IPR011048">
    <property type="entry name" value="Haem_d1_sf"/>
</dbReference>
<evidence type="ECO:0000313" key="16">
    <source>
        <dbReference type="EMBL" id="SPM36499.1"/>
    </source>
</evidence>
<keyword evidence="9 12" id="KW-0067">ATP-binding</keyword>
<dbReference type="FunFam" id="1.10.510.10:FF:000021">
    <property type="entry name" value="Serine/threonine protein kinase"/>
    <property type="match status" value="1"/>
</dbReference>
<comment type="subcellular location">
    <subcellularLocation>
        <location evidence="1">Cell membrane</location>
        <topology evidence="1">Single-pass membrane protein</topology>
    </subcellularLocation>
</comment>
<dbReference type="PROSITE" id="PS00108">
    <property type="entry name" value="PROTEIN_KINASE_ST"/>
    <property type="match status" value="1"/>
</dbReference>
<keyword evidence="10 14" id="KW-1133">Transmembrane helix</keyword>
<dbReference type="AlphaFoldDB" id="A0A2U3NYA6"/>
<dbReference type="PANTHER" id="PTHR47197:SF3">
    <property type="entry name" value="DIHYDRO-HEME D1 DEHYDROGENASE"/>
    <property type="match status" value="1"/>
</dbReference>
<evidence type="ECO:0000256" key="6">
    <source>
        <dbReference type="ARBA" id="ARBA00022692"/>
    </source>
</evidence>
<evidence type="ECO:0000256" key="4">
    <source>
        <dbReference type="ARBA" id="ARBA00022527"/>
    </source>
</evidence>
<dbReference type="PANTHER" id="PTHR47197">
    <property type="entry name" value="PROTEIN NIRF"/>
    <property type="match status" value="1"/>
</dbReference>
<evidence type="ECO:0000256" key="10">
    <source>
        <dbReference type="ARBA" id="ARBA00022989"/>
    </source>
</evidence>
<evidence type="ECO:0000256" key="3">
    <source>
        <dbReference type="ARBA" id="ARBA00022475"/>
    </source>
</evidence>
<dbReference type="NCBIfam" id="TIGR02276">
    <property type="entry name" value="beta_rpt_yvtn"/>
    <property type="match status" value="5"/>
</dbReference>
<dbReference type="CDD" id="cd14014">
    <property type="entry name" value="STKc_PknB_like"/>
    <property type="match status" value="1"/>
</dbReference>
<dbReference type="InterPro" id="IPR011964">
    <property type="entry name" value="YVTN_b-propeller_repeat"/>
</dbReference>